<protein>
    <submittedName>
        <fullName evidence="2">Uncharacterized protein</fullName>
    </submittedName>
</protein>
<dbReference type="InParanoid" id="A0A1V9X1B9"/>
<evidence type="ECO:0000313" key="3">
    <source>
        <dbReference type="Proteomes" id="UP000192247"/>
    </source>
</evidence>
<dbReference type="Proteomes" id="UP000192247">
    <property type="component" value="Unassembled WGS sequence"/>
</dbReference>
<accession>A0A1V9X1B9</accession>
<reference evidence="2 3" key="1">
    <citation type="journal article" date="2017" name="Gigascience">
        <title>Draft genome of the honey bee ectoparasitic mite, Tropilaelaps mercedesae, is shaped by the parasitic life history.</title>
        <authorList>
            <person name="Dong X."/>
            <person name="Armstrong S.D."/>
            <person name="Xia D."/>
            <person name="Makepeace B.L."/>
            <person name="Darby A.C."/>
            <person name="Kadowaki T."/>
        </authorList>
    </citation>
    <scope>NUCLEOTIDE SEQUENCE [LARGE SCALE GENOMIC DNA]</scope>
    <source>
        <strain evidence="2">Wuxi-XJTLU</strain>
    </source>
</reference>
<feature type="region of interest" description="Disordered" evidence="1">
    <location>
        <begin position="94"/>
        <end position="116"/>
    </location>
</feature>
<evidence type="ECO:0000313" key="2">
    <source>
        <dbReference type="EMBL" id="OQR67198.1"/>
    </source>
</evidence>
<evidence type="ECO:0000256" key="1">
    <source>
        <dbReference type="SAM" id="MobiDB-lite"/>
    </source>
</evidence>
<dbReference type="AlphaFoldDB" id="A0A1V9X1B9"/>
<organism evidence="2 3">
    <name type="scientific">Tropilaelaps mercedesae</name>
    <dbReference type="NCBI Taxonomy" id="418985"/>
    <lineage>
        <taxon>Eukaryota</taxon>
        <taxon>Metazoa</taxon>
        <taxon>Ecdysozoa</taxon>
        <taxon>Arthropoda</taxon>
        <taxon>Chelicerata</taxon>
        <taxon>Arachnida</taxon>
        <taxon>Acari</taxon>
        <taxon>Parasitiformes</taxon>
        <taxon>Mesostigmata</taxon>
        <taxon>Gamasina</taxon>
        <taxon>Dermanyssoidea</taxon>
        <taxon>Laelapidae</taxon>
        <taxon>Tropilaelaps</taxon>
    </lineage>
</organism>
<keyword evidence="3" id="KW-1185">Reference proteome</keyword>
<name>A0A1V9X1B9_9ACAR</name>
<gene>
    <name evidence="2" type="ORF">BIW11_04819</name>
</gene>
<dbReference type="EMBL" id="MNPL01029576">
    <property type="protein sequence ID" value="OQR67198.1"/>
    <property type="molecule type" value="Genomic_DNA"/>
</dbReference>
<sequence length="116" mass="13020">MTKRKMAEGCCFHCGIVKALRSFLRTKLPRLRTVVRANGNTGARDQEFRGLDHAPLTLSSVKLFQQKELARGMGDPAKNNRTVLYSGIRLPNERNAMRVGQKEAKEAGPTNRERVP</sequence>
<proteinExistence type="predicted"/>
<comment type="caution">
    <text evidence="2">The sequence shown here is derived from an EMBL/GenBank/DDBJ whole genome shotgun (WGS) entry which is preliminary data.</text>
</comment>